<keyword evidence="2" id="KW-1185">Reference proteome</keyword>
<evidence type="ECO:0000313" key="2">
    <source>
        <dbReference type="Proteomes" id="UP001060085"/>
    </source>
</evidence>
<reference evidence="2" key="1">
    <citation type="journal article" date="2023" name="Nat. Plants">
        <title>Single-cell RNA sequencing provides a high-resolution roadmap for understanding the multicellular compartmentation of specialized metabolism.</title>
        <authorList>
            <person name="Sun S."/>
            <person name="Shen X."/>
            <person name="Li Y."/>
            <person name="Li Y."/>
            <person name="Wang S."/>
            <person name="Li R."/>
            <person name="Zhang H."/>
            <person name="Shen G."/>
            <person name="Guo B."/>
            <person name="Wei J."/>
            <person name="Xu J."/>
            <person name="St-Pierre B."/>
            <person name="Chen S."/>
            <person name="Sun C."/>
        </authorList>
    </citation>
    <scope>NUCLEOTIDE SEQUENCE [LARGE SCALE GENOMIC DNA]</scope>
</reference>
<dbReference type="Proteomes" id="UP001060085">
    <property type="component" value="Linkage Group LG02"/>
</dbReference>
<gene>
    <name evidence="1" type="ORF">M9H77_06478</name>
</gene>
<proteinExistence type="predicted"/>
<sequence>MDDRTQMLRNKINYGETPSSWPTFSVMVLKKAVDYLDGCSNRAELLNPTKTLGRAFSSCLIRDSAGTIMGAWTREEVLVLLMQLKLRLLFLAFIAALFGDKSQVQWQSKTLIDQGRLLLAKWLRGLALIPIDLIL</sequence>
<comment type="caution">
    <text evidence="1">The sequence shown here is derived from an EMBL/GenBank/DDBJ whole genome shotgun (WGS) entry which is preliminary data.</text>
</comment>
<evidence type="ECO:0000313" key="1">
    <source>
        <dbReference type="EMBL" id="KAI5675528.1"/>
    </source>
</evidence>
<name>A0ACC0BSF2_CATRO</name>
<organism evidence="1 2">
    <name type="scientific">Catharanthus roseus</name>
    <name type="common">Madagascar periwinkle</name>
    <name type="synonym">Vinca rosea</name>
    <dbReference type="NCBI Taxonomy" id="4058"/>
    <lineage>
        <taxon>Eukaryota</taxon>
        <taxon>Viridiplantae</taxon>
        <taxon>Streptophyta</taxon>
        <taxon>Embryophyta</taxon>
        <taxon>Tracheophyta</taxon>
        <taxon>Spermatophyta</taxon>
        <taxon>Magnoliopsida</taxon>
        <taxon>eudicotyledons</taxon>
        <taxon>Gunneridae</taxon>
        <taxon>Pentapetalae</taxon>
        <taxon>asterids</taxon>
        <taxon>lamiids</taxon>
        <taxon>Gentianales</taxon>
        <taxon>Apocynaceae</taxon>
        <taxon>Rauvolfioideae</taxon>
        <taxon>Vinceae</taxon>
        <taxon>Catharanthinae</taxon>
        <taxon>Catharanthus</taxon>
    </lineage>
</organism>
<protein>
    <submittedName>
        <fullName evidence="1">Uncharacterized protein</fullName>
    </submittedName>
</protein>
<accession>A0ACC0BSF2</accession>
<dbReference type="EMBL" id="CM044702">
    <property type="protein sequence ID" value="KAI5675528.1"/>
    <property type="molecule type" value="Genomic_DNA"/>
</dbReference>